<accession>A0A5R9FQJ1</accession>
<reference evidence="2 3" key="1">
    <citation type="submission" date="2019-05" db="EMBL/GenBank/DDBJ databases">
        <title>Streptomyces sp. NEAU-C151, a novel actinomycete isolated from soil.</title>
        <authorList>
            <person name="Han L."/>
            <person name="Jiang H."/>
        </authorList>
    </citation>
    <scope>NUCLEOTIDE SEQUENCE [LARGE SCALE GENOMIC DNA]</scope>
    <source>
        <strain evidence="2 3">NEAU-C151</strain>
    </source>
</reference>
<keyword evidence="3" id="KW-1185">Reference proteome</keyword>
<evidence type="ECO:0000256" key="1">
    <source>
        <dbReference type="SAM" id="MobiDB-lite"/>
    </source>
</evidence>
<feature type="compositionally biased region" description="Basic and acidic residues" evidence="1">
    <location>
        <begin position="147"/>
        <end position="156"/>
    </location>
</feature>
<proteinExistence type="predicted"/>
<dbReference type="Proteomes" id="UP000305906">
    <property type="component" value="Unassembled WGS sequence"/>
</dbReference>
<comment type="caution">
    <text evidence="2">The sequence shown here is derived from an EMBL/GenBank/DDBJ whole genome shotgun (WGS) entry which is preliminary data.</text>
</comment>
<name>A0A5R9FQJ1_9ACTN</name>
<organism evidence="2 3">
    <name type="scientific">Streptomyces montanus</name>
    <dbReference type="NCBI Taxonomy" id="2580423"/>
    <lineage>
        <taxon>Bacteria</taxon>
        <taxon>Bacillati</taxon>
        <taxon>Actinomycetota</taxon>
        <taxon>Actinomycetes</taxon>
        <taxon>Kitasatosporales</taxon>
        <taxon>Streptomycetaceae</taxon>
        <taxon>Streptomyces</taxon>
    </lineage>
</organism>
<dbReference type="EMBL" id="VBZC01000033">
    <property type="protein sequence ID" value="TLS43093.1"/>
    <property type="molecule type" value="Genomic_DNA"/>
</dbReference>
<sequence>MAEPTVKEDLLVPDLSKDEYVSFASTDVFYGRVVKKVGQNETDQAGELEQQWQVKVAKAFKGSPAGTVIVNTMAYVDNEGNVTAGEGGVALAPGRGYVFAGHFDPDNERYEPFGGTAGTRVSESLDSPARSAARSAADGGRGSSETVEEHWERAVANERPGPPADGATPDSDMVEETGSAQ</sequence>
<dbReference type="AlphaFoldDB" id="A0A5R9FQJ1"/>
<evidence type="ECO:0000313" key="2">
    <source>
        <dbReference type="EMBL" id="TLS43093.1"/>
    </source>
</evidence>
<evidence type="ECO:0000313" key="3">
    <source>
        <dbReference type="Proteomes" id="UP000305906"/>
    </source>
</evidence>
<feature type="compositionally biased region" description="Low complexity" evidence="1">
    <location>
        <begin position="126"/>
        <end position="138"/>
    </location>
</feature>
<feature type="region of interest" description="Disordered" evidence="1">
    <location>
        <begin position="109"/>
        <end position="181"/>
    </location>
</feature>
<protein>
    <submittedName>
        <fullName evidence="2">Uncharacterized protein</fullName>
    </submittedName>
</protein>
<gene>
    <name evidence="2" type="ORF">FE633_27525</name>
</gene>